<evidence type="ECO:0000256" key="4">
    <source>
        <dbReference type="ARBA" id="ARBA00035219"/>
    </source>
</evidence>
<evidence type="ECO:0000313" key="7">
    <source>
        <dbReference type="EMBL" id="AET32712.1"/>
    </source>
</evidence>
<dbReference type="AlphaFoldDB" id="G7VDC7"/>
<dbReference type="GO" id="GO:0003735">
    <property type="term" value="F:structural constituent of ribosome"/>
    <property type="evidence" value="ECO:0007669"/>
    <property type="project" value="InterPro"/>
</dbReference>
<dbReference type="EMBL" id="CP003098">
    <property type="protein sequence ID" value="AET32712.1"/>
    <property type="molecule type" value="Genomic_DNA"/>
</dbReference>
<organism evidence="7 8">
    <name type="scientific">Pyrobaculum ferrireducens</name>
    <dbReference type="NCBI Taxonomy" id="1104324"/>
    <lineage>
        <taxon>Archaea</taxon>
        <taxon>Thermoproteota</taxon>
        <taxon>Thermoprotei</taxon>
        <taxon>Thermoproteales</taxon>
        <taxon>Thermoproteaceae</taxon>
        <taxon>Pyrobaculum</taxon>
    </lineage>
</organism>
<keyword evidence="2 5" id="KW-0689">Ribosomal protein</keyword>
<dbReference type="InterPro" id="IPR001147">
    <property type="entry name" value="Ribosomal_eL21"/>
</dbReference>
<dbReference type="eggNOG" id="arCOG04129">
    <property type="taxonomic scope" value="Archaea"/>
</dbReference>
<keyword evidence="3 5" id="KW-0687">Ribonucleoprotein</keyword>
<dbReference type="Gene3D" id="2.30.30.70">
    <property type="entry name" value="Ribosomal protein L21"/>
    <property type="match status" value="1"/>
</dbReference>
<reference evidence="7 8" key="1">
    <citation type="journal article" date="2012" name="J. Bacteriol.">
        <title>Complete genome sequence of strain 1860, a crenarchaeon of the genus pyrobaculum able to grow with various electron acceptors.</title>
        <authorList>
            <person name="Mardanov A.V."/>
            <person name="Gumerov V.M."/>
            <person name="Slobodkina G.B."/>
            <person name="Beletsky A.V."/>
            <person name="Bonch-Osmolovskaya E.A."/>
            <person name="Ravin N.V."/>
            <person name="Skryabin K.G."/>
        </authorList>
    </citation>
    <scope>NUCLEOTIDE SEQUENCE [LARGE SCALE GENOMIC DNA]</scope>
    <source>
        <strain evidence="7 8">1860</strain>
    </source>
</reference>
<protein>
    <recommendedName>
        <fullName evidence="4 5">Large ribosomal subunit protein eL21</fullName>
    </recommendedName>
</protein>
<gene>
    <name evidence="5" type="primary">rpl21e</name>
    <name evidence="7" type="ORF">P186_1283</name>
</gene>
<dbReference type="InterPro" id="IPR022856">
    <property type="entry name" value="Ribosomal_eL21_arc"/>
</dbReference>
<dbReference type="RefSeq" id="WP_014288540.1">
    <property type="nucleotide sequence ID" value="NC_016645.1"/>
</dbReference>
<feature type="compositionally biased region" description="Basic residues" evidence="6">
    <location>
        <begin position="1"/>
        <end position="21"/>
    </location>
</feature>
<keyword evidence="8" id="KW-1185">Reference proteome</keyword>
<dbReference type="OrthoDB" id="6295at2157"/>
<dbReference type="GO" id="GO:0006412">
    <property type="term" value="P:translation"/>
    <property type="evidence" value="ECO:0007669"/>
    <property type="project" value="UniProtKB-UniRule"/>
</dbReference>
<dbReference type="GO" id="GO:1990904">
    <property type="term" value="C:ribonucleoprotein complex"/>
    <property type="evidence" value="ECO:0007669"/>
    <property type="project" value="UniProtKB-KW"/>
</dbReference>
<accession>G7VDC7</accession>
<dbReference type="STRING" id="1104324.P186_1283"/>
<dbReference type="Pfam" id="PF01157">
    <property type="entry name" value="Ribosomal_L21e"/>
    <property type="match status" value="1"/>
</dbReference>
<dbReference type="SUPFAM" id="SSF50104">
    <property type="entry name" value="Translation proteins SH3-like domain"/>
    <property type="match status" value="1"/>
</dbReference>
<evidence type="ECO:0000256" key="2">
    <source>
        <dbReference type="ARBA" id="ARBA00022980"/>
    </source>
</evidence>
<evidence type="ECO:0000313" key="8">
    <source>
        <dbReference type="Proteomes" id="UP000005867"/>
    </source>
</evidence>
<comment type="similarity">
    <text evidence="1 5">Belongs to the eukaryotic ribosomal protein eL21 family.</text>
</comment>
<dbReference type="PANTHER" id="PTHR20981">
    <property type="entry name" value="60S RIBOSOMAL PROTEIN L21"/>
    <property type="match status" value="1"/>
</dbReference>
<evidence type="ECO:0000256" key="1">
    <source>
        <dbReference type="ARBA" id="ARBA00008427"/>
    </source>
</evidence>
<dbReference type="InterPro" id="IPR036948">
    <property type="entry name" value="Ribosomal_eL21_sf"/>
</dbReference>
<dbReference type="InterPro" id="IPR008991">
    <property type="entry name" value="Translation_prot_SH3-like_sf"/>
</dbReference>
<feature type="region of interest" description="Disordered" evidence="6">
    <location>
        <begin position="1"/>
        <end position="23"/>
    </location>
</feature>
<proteinExistence type="inferred from homology"/>
<dbReference type="HOGENOM" id="CLU_103610_1_1_2"/>
<dbReference type="GO" id="GO:0005840">
    <property type="term" value="C:ribosome"/>
    <property type="evidence" value="ECO:0007669"/>
    <property type="project" value="UniProtKB-KW"/>
</dbReference>
<evidence type="ECO:0000256" key="6">
    <source>
        <dbReference type="SAM" id="MobiDB-lite"/>
    </source>
</evidence>
<dbReference type="HAMAP" id="MF_00369">
    <property type="entry name" value="Ribosomal_eL21"/>
    <property type="match status" value="1"/>
</dbReference>
<sequence length="100" mass="11483">MVKRTHGYRYKSRKLLRKKPRERGAPGLSRLLYEYKPGDQVVIDIDPTYISNAPHRRYQGKVGVVVGVRGRAYVVETYLGDKKKVIITTPEHLRPYQGGS</sequence>
<dbReference type="GeneID" id="11595540"/>
<dbReference type="Proteomes" id="UP000005867">
    <property type="component" value="Chromosome"/>
</dbReference>
<evidence type="ECO:0000256" key="5">
    <source>
        <dbReference type="HAMAP-Rule" id="MF_00369"/>
    </source>
</evidence>
<dbReference type="FunFam" id="2.30.30.70:FF:000001">
    <property type="entry name" value="60S ribosomal protein L21"/>
    <property type="match status" value="1"/>
</dbReference>
<evidence type="ECO:0000256" key="3">
    <source>
        <dbReference type="ARBA" id="ARBA00023274"/>
    </source>
</evidence>
<dbReference type="NCBIfam" id="NF003303">
    <property type="entry name" value="PRK04306.1"/>
    <property type="match status" value="1"/>
</dbReference>
<dbReference type="KEGG" id="pyr:P186_1283"/>
<name>G7VDC7_9CREN</name>